<dbReference type="InterPro" id="IPR022770">
    <property type="entry name" value="IucA/IucC-like_C"/>
</dbReference>
<feature type="domain" description="Aerobactin siderophore biosynthesis IucA/IucC N-terminal" evidence="3">
    <location>
        <begin position="201"/>
        <end position="450"/>
    </location>
</feature>
<evidence type="ECO:0000313" key="6">
    <source>
        <dbReference type="Proteomes" id="UP000295689"/>
    </source>
</evidence>
<dbReference type="Proteomes" id="UP000295689">
    <property type="component" value="Unassembled WGS sequence"/>
</dbReference>
<dbReference type="PANTHER" id="PTHR34384:SF6">
    <property type="entry name" value="STAPHYLOFERRIN B SYNTHASE"/>
    <property type="match status" value="1"/>
</dbReference>
<dbReference type="AlphaFoldDB" id="A0A4R2BLP9"/>
<dbReference type="EMBL" id="SLVV01000002">
    <property type="protein sequence ID" value="TCN27472.1"/>
    <property type="molecule type" value="Genomic_DNA"/>
</dbReference>
<sequence>MSTIKNDSTPKIQEKVLDEEEAKTIAYLQSVDPELEKMYLLNLHLGRRGILQRLFQSLIRENLIHEKRISWEEGGPMRISIELPSGRTLQAAVSKCHSLGRFDVEGDPVVHGDDGSSMLAHPAELLELLRAEGLLGEATEEQFNRFKIETQNGVANLTLALAGANQRKNELTALTRSHQIHTSLDWALHQRKEQMNFSILAFYEQWVVEGHPLHPGAKTKLGLKPDEVMQYSPEWGTTLKLALVAVHKQSCITKSIDGQNLTSRLYREYQGLQSSVEETMNAQGLDAADFDLIPVHPWQFEHSLNSLYGEEIRQKKIVPITEFHILAQPLVSFRSFAPIQKQGQERHHIKTAVNVQTTSAVRTVSPNSVENGPVLSRILAGIHKRENEFNGRFIVLKEVAGSHFNPGNPDLPEDERWTLQANLASILRENPENYIRDEKEIPMPAAALLAESPVSGKSIAIELIEQIEKKYNSRDLTEAAILFIQRYAETSLPGFLSLMVRYGISLEGHMQNSVAVFLDGELTRILLRDFGGVRILAERLIKQGYHAEFYPGSSIVTNVAEEMRSIISYSVMQNHFAELISCIVRELNIEESCLWKPVAEVCKSVFKELRKDPNIAEQAAEDELSLFHPVIHLKALTTMRLRGDSTAYSFAKVPNPLAEWKGEIHF</sequence>
<evidence type="ECO:0000259" key="4">
    <source>
        <dbReference type="Pfam" id="PF06276"/>
    </source>
</evidence>
<proteinExistence type="inferred from homology"/>
<comment type="similarity">
    <text evidence="2">Belongs to the IucA/IucC family.</text>
</comment>
<evidence type="ECO:0000313" key="5">
    <source>
        <dbReference type="EMBL" id="TCN27472.1"/>
    </source>
</evidence>
<reference evidence="5 6" key="1">
    <citation type="journal article" date="2015" name="Stand. Genomic Sci.">
        <title>Genomic Encyclopedia of Bacterial and Archaeal Type Strains, Phase III: the genomes of soil and plant-associated and newly described type strains.</title>
        <authorList>
            <person name="Whitman W.B."/>
            <person name="Woyke T."/>
            <person name="Klenk H.P."/>
            <person name="Zhou Y."/>
            <person name="Lilburn T.G."/>
            <person name="Beck B.J."/>
            <person name="De Vos P."/>
            <person name="Vandamme P."/>
            <person name="Eisen J.A."/>
            <person name="Garrity G."/>
            <person name="Hugenholtz P."/>
            <person name="Kyrpides N.C."/>
        </authorList>
    </citation>
    <scope>NUCLEOTIDE SEQUENCE [LARGE SCALE GENOMIC DNA]</scope>
    <source>
        <strain evidence="5 6">CV53</strain>
    </source>
</reference>
<evidence type="ECO:0000256" key="2">
    <source>
        <dbReference type="ARBA" id="ARBA00007832"/>
    </source>
</evidence>
<keyword evidence="6" id="KW-1185">Reference proteome</keyword>
<accession>A0A4R2BLP9</accession>
<dbReference type="InterPro" id="IPR037455">
    <property type="entry name" value="LucA/IucC-like"/>
</dbReference>
<dbReference type="PANTHER" id="PTHR34384">
    <property type="entry name" value="L-2,3-DIAMINOPROPANOATE--CITRATE LIGASE"/>
    <property type="match status" value="1"/>
</dbReference>
<protein>
    <submittedName>
        <fullName evidence="5">Siderophore synthetase component</fullName>
    </submittedName>
</protein>
<dbReference type="Gene3D" id="1.10.510.40">
    <property type="match status" value="1"/>
</dbReference>
<feature type="domain" description="Aerobactin siderophore biosynthesis IucA/IucC-like C-terminal" evidence="4">
    <location>
        <begin position="482"/>
        <end position="647"/>
    </location>
</feature>
<dbReference type="GO" id="GO:0019290">
    <property type="term" value="P:siderophore biosynthetic process"/>
    <property type="evidence" value="ECO:0007669"/>
    <property type="project" value="InterPro"/>
</dbReference>
<dbReference type="RefSeq" id="WP_132002413.1">
    <property type="nucleotide sequence ID" value="NZ_JABUHM010000001.1"/>
</dbReference>
<organism evidence="5 6">
    <name type="scientific">Mesobacillus foraminis</name>
    <dbReference type="NCBI Taxonomy" id="279826"/>
    <lineage>
        <taxon>Bacteria</taxon>
        <taxon>Bacillati</taxon>
        <taxon>Bacillota</taxon>
        <taxon>Bacilli</taxon>
        <taxon>Bacillales</taxon>
        <taxon>Bacillaceae</taxon>
        <taxon>Mesobacillus</taxon>
    </lineage>
</organism>
<comment type="caution">
    <text evidence="5">The sequence shown here is derived from an EMBL/GenBank/DDBJ whole genome shotgun (WGS) entry which is preliminary data.</text>
</comment>
<comment type="pathway">
    <text evidence="1">Siderophore biosynthesis.</text>
</comment>
<gene>
    <name evidence="5" type="ORF">EV146_102426</name>
</gene>
<dbReference type="GO" id="GO:0016881">
    <property type="term" value="F:acid-amino acid ligase activity"/>
    <property type="evidence" value="ECO:0007669"/>
    <property type="project" value="UniProtKB-ARBA"/>
</dbReference>
<evidence type="ECO:0000259" key="3">
    <source>
        <dbReference type="Pfam" id="PF04183"/>
    </source>
</evidence>
<dbReference type="InterPro" id="IPR007310">
    <property type="entry name" value="Aerobactin_biosyn_IucA/IucC_N"/>
</dbReference>
<dbReference type="Pfam" id="PF06276">
    <property type="entry name" value="FhuF"/>
    <property type="match status" value="1"/>
</dbReference>
<dbReference type="Pfam" id="PF04183">
    <property type="entry name" value="IucA_IucC"/>
    <property type="match status" value="1"/>
</dbReference>
<evidence type="ECO:0000256" key="1">
    <source>
        <dbReference type="ARBA" id="ARBA00004924"/>
    </source>
</evidence>
<name>A0A4R2BLP9_9BACI</name>